<evidence type="ECO:0000259" key="1">
    <source>
        <dbReference type="Pfam" id="PF01909"/>
    </source>
</evidence>
<dbReference type="Pfam" id="PF01909">
    <property type="entry name" value="NTP_transf_2"/>
    <property type="match status" value="1"/>
</dbReference>
<evidence type="ECO:0000313" key="2">
    <source>
        <dbReference type="EMBL" id="GMA24209.1"/>
    </source>
</evidence>
<protein>
    <recommendedName>
        <fullName evidence="1">Polymerase nucleotidyl transferase domain-containing protein</fullName>
    </recommendedName>
</protein>
<evidence type="ECO:0000313" key="3">
    <source>
        <dbReference type="Proteomes" id="UP001157091"/>
    </source>
</evidence>
<dbReference type="InterPro" id="IPR036390">
    <property type="entry name" value="WH_DNA-bd_sf"/>
</dbReference>
<dbReference type="InterPro" id="IPR043519">
    <property type="entry name" value="NT_sf"/>
</dbReference>
<name>A0ABQ6I2P4_9MICO</name>
<accession>A0ABQ6I2P4</accession>
<dbReference type="Proteomes" id="UP001157091">
    <property type="component" value="Unassembled WGS sequence"/>
</dbReference>
<gene>
    <name evidence="2" type="ORF">GCM10025864_19680</name>
</gene>
<dbReference type="CDD" id="cd05403">
    <property type="entry name" value="NT_KNTase_like"/>
    <property type="match status" value="1"/>
</dbReference>
<dbReference type="SUPFAM" id="SSF46785">
    <property type="entry name" value="Winged helix' DNA-binding domain"/>
    <property type="match status" value="1"/>
</dbReference>
<proteinExistence type="predicted"/>
<dbReference type="EMBL" id="BSUK01000001">
    <property type="protein sequence ID" value="GMA24209.1"/>
    <property type="molecule type" value="Genomic_DNA"/>
</dbReference>
<feature type="domain" description="Polymerase nucleotidyl transferase" evidence="1">
    <location>
        <begin position="115"/>
        <end position="144"/>
    </location>
</feature>
<reference evidence="3" key="1">
    <citation type="journal article" date="2019" name="Int. J. Syst. Evol. Microbiol.">
        <title>The Global Catalogue of Microorganisms (GCM) 10K type strain sequencing project: providing services to taxonomists for standard genome sequencing and annotation.</title>
        <authorList>
            <consortium name="The Broad Institute Genomics Platform"/>
            <consortium name="The Broad Institute Genome Sequencing Center for Infectious Disease"/>
            <person name="Wu L."/>
            <person name="Ma J."/>
        </authorList>
    </citation>
    <scope>NUCLEOTIDE SEQUENCE [LARGE SCALE GENOMIC DNA]</scope>
    <source>
        <strain evidence="3">NBRC 106348</strain>
    </source>
</reference>
<dbReference type="SUPFAM" id="SSF81301">
    <property type="entry name" value="Nucleotidyltransferase"/>
    <property type="match status" value="1"/>
</dbReference>
<dbReference type="InterPro" id="IPR002934">
    <property type="entry name" value="Polymerase_NTP_transf_dom"/>
</dbReference>
<keyword evidence="3" id="KW-1185">Reference proteome</keyword>
<sequence>MDLRSPIGTIIPSVDGLVLQVMARAGLPLTGLQVASLAGASPERTRQVLRRLTDDGLVVKREAGAAFVYSANADHILWPAVRTLVDTCDSTVLLLKQEAVRACGEHATSSTLDRLTLALFGSVARGTPRSDSDIDILLIVPDDISPELTETLVATLIETLGVASGNEANVLALTRARFDEMVRHHDPLVETLATDAQVFNGPDFRRRLTGASWDDE</sequence>
<organism evidence="2 3">
    <name type="scientific">Luteimicrobium album</name>
    <dbReference type="NCBI Taxonomy" id="1054550"/>
    <lineage>
        <taxon>Bacteria</taxon>
        <taxon>Bacillati</taxon>
        <taxon>Actinomycetota</taxon>
        <taxon>Actinomycetes</taxon>
        <taxon>Micrococcales</taxon>
        <taxon>Luteimicrobium</taxon>
    </lineage>
</organism>
<dbReference type="Gene3D" id="3.30.460.10">
    <property type="entry name" value="Beta Polymerase, domain 2"/>
    <property type="match status" value="1"/>
</dbReference>
<comment type="caution">
    <text evidence="2">The sequence shown here is derived from an EMBL/GenBank/DDBJ whole genome shotgun (WGS) entry which is preliminary data.</text>
</comment>